<dbReference type="Pfam" id="PF01575">
    <property type="entry name" value="MaoC_dehydratas"/>
    <property type="match status" value="1"/>
</dbReference>
<dbReference type="InterPro" id="IPR002539">
    <property type="entry name" value="MaoC-like_dom"/>
</dbReference>
<organism evidence="2 3">
    <name type="scientific">Tistlia consotensis USBA 355</name>
    <dbReference type="NCBI Taxonomy" id="560819"/>
    <lineage>
        <taxon>Bacteria</taxon>
        <taxon>Pseudomonadati</taxon>
        <taxon>Pseudomonadota</taxon>
        <taxon>Alphaproteobacteria</taxon>
        <taxon>Rhodospirillales</taxon>
        <taxon>Rhodovibrionaceae</taxon>
        <taxon>Tistlia</taxon>
    </lineage>
</organism>
<dbReference type="GO" id="GO:0005835">
    <property type="term" value="C:fatty acid synthase complex"/>
    <property type="evidence" value="ECO:0007669"/>
    <property type="project" value="InterPro"/>
</dbReference>
<feature type="domain" description="MaoC-like" evidence="1">
    <location>
        <begin position="11"/>
        <end position="94"/>
    </location>
</feature>
<dbReference type="GO" id="GO:0006633">
    <property type="term" value="P:fatty acid biosynthetic process"/>
    <property type="evidence" value="ECO:0007669"/>
    <property type="project" value="InterPro"/>
</dbReference>
<evidence type="ECO:0000259" key="1">
    <source>
        <dbReference type="Pfam" id="PF01575"/>
    </source>
</evidence>
<evidence type="ECO:0000313" key="3">
    <source>
        <dbReference type="Proteomes" id="UP000192917"/>
    </source>
</evidence>
<keyword evidence="3" id="KW-1185">Reference proteome</keyword>
<reference evidence="2 3" key="1">
    <citation type="submission" date="2017-04" db="EMBL/GenBank/DDBJ databases">
        <authorList>
            <person name="Afonso C.L."/>
            <person name="Miller P.J."/>
            <person name="Scott M.A."/>
            <person name="Spackman E."/>
            <person name="Goraichik I."/>
            <person name="Dimitrov K.M."/>
            <person name="Suarez D.L."/>
            <person name="Swayne D.E."/>
        </authorList>
    </citation>
    <scope>NUCLEOTIDE SEQUENCE [LARGE SCALE GENOMIC DNA]</scope>
    <source>
        <strain evidence="2 3">USBA 355</strain>
    </source>
</reference>
<dbReference type="STRING" id="560819.SAMN05428998_101470"/>
<dbReference type="EMBL" id="FWZX01000001">
    <property type="protein sequence ID" value="SME92124.1"/>
    <property type="molecule type" value="Genomic_DNA"/>
</dbReference>
<dbReference type="PRINTS" id="PR01483">
    <property type="entry name" value="FASYNTHASE"/>
</dbReference>
<proteinExistence type="predicted"/>
<dbReference type="GO" id="GO:0019171">
    <property type="term" value="F:(3R)-hydroxyacyl-[acyl-carrier-protein] dehydratase activity"/>
    <property type="evidence" value="ECO:0007669"/>
    <property type="project" value="TreeGrafter"/>
</dbReference>
<dbReference type="GO" id="GO:0004312">
    <property type="term" value="F:fatty acid synthase activity"/>
    <property type="evidence" value="ECO:0007669"/>
    <property type="project" value="InterPro"/>
</dbReference>
<name>A0A1Y6B4T7_9PROT</name>
<dbReference type="PANTHER" id="PTHR43437:SF3">
    <property type="entry name" value="HYDROXYACYL-THIOESTER DEHYDRATASE TYPE 2, MITOCHONDRIAL"/>
    <property type="match status" value="1"/>
</dbReference>
<dbReference type="InterPro" id="IPR029069">
    <property type="entry name" value="HotDog_dom_sf"/>
</dbReference>
<dbReference type="PANTHER" id="PTHR43437">
    <property type="entry name" value="HYDROXYACYL-THIOESTER DEHYDRATASE TYPE 2, MITOCHONDRIAL-RELATED"/>
    <property type="match status" value="1"/>
</dbReference>
<evidence type="ECO:0000313" key="2">
    <source>
        <dbReference type="EMBL" id="SME92124.1"/>
    </source>
</evidence>
<dbReference type="SUPFAM" id="SSF54637">
    <property type="entry name" value="Thioesterase/thiol ester dehydrase-isomerase"/>
    <property type="match status" value="1"/>
</dbReference>
<protein>
    <submittedName>
        <fullName evidence="2">MaoC like domain-containing protein</fullName>
    </submittedName>
</protein>
<dbReference type="InterPro" id="IPR050965">
    <property type="entry name" value="UPF0336/Enoyl-CoA_hydratase"/>
</dbReference>
<accession>A0A1Y6B4T7</accession>
<dbReference type="Gene3D" id="3.10.129.10">
    <property type="entry name" value="Hotdog Thioesterase"/>
    <property type="match status" value="1"/>
</dbReference>
<gene>
    <name evidence="2" type="ORF">SAMN05428998_101470</name>
</gene>
<dbReference type="AlphaFoldDB" id="A0A1Y6B4T7"/>
<dbReference type="InterPro" id="IPR003965">
    <property type="entry name" value="Fatty_acid_synthase"/>
</dbReference>
<dbReference type="Proteomes" id="UP000192917">
    <property type="component" value="Unassembled WGS sequence"/>
</dbReference>
<dbReference type="RefSeq" id="WP_200808372.1">
    <property type="nucleotide sequence ID" value="NZ_FWZX01000001.1"/>
</dbReference>
<sequence length="135" mass="14696">MTGGMTGLPLRVSRVFTQADFDRFAELSGDDNPIHVDPAFSAETRFGRTVAHGMLLYAALWGLIRGVFPDAIQESQDLMFPAPTYADEPVFLEVDLLERPEPDRLVLAVRVLSGRAGAPTLEGRTRIRLAGGATP</sequence>